<feature type="transmembrane region" description="Helical" evidence="2">
    <location>
        <begin position="21"/>
        <end position="45"/>
    </location>
</feature>
<feature type="transmembrane region" description="Helical" evidence="2">
    <location>
        <begin position="106"/>
        <end position="127"/>
    </location>
</feature>
<protein>
    <submittedName>
        <fullName evidence="4 5">Uncharacterized protein</fullName>
    </submittedName>
</protein>
<evidence type="ECO:0000313" key="3">
    <source>
        <dbReference type="Proteomes" id="UP000035681"/>
    </source>
</evidence>
<evidence type="ECO:0000256" key="2">
    <source>
        <dbReference type="SAM" id="Phobius"/>
    </source>
</evidence>
<dbReference type="WBParaSite" id="SSTP_0000561100.1">
    <property type="protein sequence ID" value="SSTP_0000561100.1"/>
    <property type="gene ID" value="SSTP_0000561100"/>
</dbReference>
<dbReference type="Proteomes" id="UP000035681">
    <property type="component" value="Unplaced"/>
</dbReference>
<organism evidence="4">
    <name type="scientific">Strongyloides stercoralis</name>
    <name type="common">Threadworm</name>
    <dbReference type="NCBI Taxonomy" id="6248"/>
    <lineage>
        <taxon>Eukaryota</taxon>
        <taxon>Metazoa</taxon>
        <taxon>Ecdysozoa</taxon>
        <taxon>Nematoda</taxon>
        <taxon>Chromadorea</taxon>
        <taxon>Rhabditida</taxon>
        <taxon>Tylenchina</taxon>
        <taxon>Panagrolaimomorpha</taxon>
        <taxon>Strongyloidoidea</taxon>
        <taxon>Strongyloididae</taxon>
        <taxon>Strongyloides</taxon>
    </lineage>
</organism>
<dbReference type="WBParaSite" id="TCONS_00001259.p1">
    <property type="protein sequence ID" value="TCONS_00001259.p1"/>
    <property type="gene ID" value="XLOC_001167"/>
</dbReference>
<keyword evidence="2" id="KW-0812">Transmembrane</keyword>
<accession>A0A0K0E7Y2</accession>
<evidence type="ECO:0000313" key="5">
    <source>
        <dbReference type="WBParaSite" id="TCONS_00001259.p1"/>
    </source>
</evidence>
<feature type="transmembrane region" description="Helical" evidence="2">
    <location>
        <begin position="147"/>
        <end position="168"/>
    </location>
</feature>
<keyword evidence="3" id="KW-1185">Reference proteome</keyword>
<feature type="region of interest" description="Disordered" evidence="1">
    <location>
        <begin position="190"/>
        <end position="214"/>
    </location>
</feature>
<dbReference type="AlphaFoldDB" id="A0A0K0E7Y2"/>
<proteinExistence type="predicted"/>
<keyword evidence="2" id="KW-0472">Membrane</keyword>
<keyword evidence="2" id="KW-1133">Transmembrane helix</keyword>
<sequence>MNIGYTLKFLSSMPKNVEDKLLFCLLVLTLSFFVIIRIVLLILFIQTQNGSCSTVVCPDLQKKSLSELPLSIIILETIRPVGATLSLIIFELIFLLINVTRKNANIIAFTGLCLASIKVLTSIIETGSNIHSAKFIDTKLIMSLNNLNATFVLVEAIGLFSTVLAVFYRHKLQVNDGLVKEHSSLRLHTKSIHKSKRSKSSRKSRKSSKSDKSS</sequence>
<evidence type="ECO:0000256" key="1">
    <source>
        <dbReference type="SAM" id="MobiDB-lite"/>
    </source>
</evidence>
<reference evidence="4" key="1">
    <citation type="submission" date="2015-08" db="UniProtKB">
        <authorList>
            <consortium name="WormBaseParasite"/>
        </authorList>
    </citation>
    <scope>IDENTIFICATION</scope>
</reference>
<feature type="compositionally biased region" description="Basic residues" evidence="1">
    <location>
        <begin position="190"/>
        <end position="207"/>
    </location>
</feature>
<name>A0A0K0E7Y2_STRER</name>
<feature type="transmembrane region" description="Helical" evidence="2">
    <location>
        <begin position="78"/>
        <end position="99"/>
    </location>
</feature>
<evidence type="ECO:0000313" key="4">
    <source>
        <dbReference type="WBParaSite" id="SSTP_0000561100.1"/>
    </source>
</evidence>